<evidence type="ECO:0000313" key="1">
    <source>
        <dbReference type="EMBL" id="CAZ96935.1"/>
    </source>
</evidence>
<accession>G0L6H8</accession>
<dbReference type="Proteomes" id="UP000008898">
    <property type="component" value="Chromosome"/>
</dbReference>
<dbReference type="HOGENOM" id="CLU_3399262_0_0_10"/>
<gene>
    <name evidence="1" type="ordered locus">zobellia_2787</name>
</gene>
<evidence type="ECO:0000313" key="2">
    <source>
        <dbReference type="Proteomes" id="UP000008898"/>
    </source>
</evidence>
<dbReference type="EMBL" id="FP476056">
    <property type="protein sequence ID" value="CAZ96935.1"/>
    <property type="molecule type" value="Genomic_DNA"/>
</dbReference>
<dbReference type="KEGG" id="zga:ZOBELLIA_2787"/>
<reference evidence="1 2" key="2">
    <citation type="journal article" date="2012" name="Environ. Microbiol.">
        <title>Characterization of the first alginolytic operons in a marine bacterium: from their emergence in marine Flavobacteriia to their independent transfers to marine Proteobacteria and human gut Bacteroides.</title>
        <authorList>
            <person name="Thomas F."/>
            <person name="Barbeyron T."/>
            <person name="Tonon T."/>
            <person name="Genicot S."/>
            <person name="Czjzek M."/>
            <person name="Michel G."/>
        </authorList>
    </citation>
    <scope>NUCLEOTIDE SEQUENCE [LARGE SCALE GENOMIC DNA]</scope>
    <source>
        <strain evidence="2">DSM 12802 / CCUG 47099 / CIP 106680 / NCIMB 13871 / Dsij</strain>
    </source>
</reference>
<dbReference type="AlphaFoldDB" id="G0L6H8"/>
<name>G0L6H8_ZOBGA</name>
<reference evidence="2" key="1">
    <citation type="submission" date="2009-07" db="EMBL/GenBank/DDBJ databases">
        <title>Complete genome sequence of Zobellia galactanivorans Dsij.</title>
        <authorList>
            <consortium name="Genoscope - CEA"/>
        </authorList>
    </citation>
    <scope>NUCLEOTIDE SEQUENCE [LARGE SCALE GENOMIC DNA]</scope>
    <source>
        <strain evidence="2">DSM 12802 / CCUG 47099 / CIP 106680 / NCIMB 13871 / Dsij</strain>
    </source>
</reference>
<keyword evidence="2" id="KW-1185">Reference proteome</keyword>
<proteinExistence type="predicted"/>
<protein>
    <submittedName>
        <fullName evidence="1">Uncharacterized protein</fullName>
    </submittedName>
</protein>
<dbReference type="STRING" id="63186.ZOBELLIA_2787"/>
<sequence length="31" mass="3829">MVMIRFVFRKRIKRKSEIKNPLKHPFQGVLM</sequence>
<organism evidence="1 2">
    <name type="scientific">Zobellia galactanivorans (strain DSM 12802 / CCUG 47099 / CIP 106680 / NCIMB 13871 / Dsij)</name>
    <dbReference type="NCBI Taxonomy" id="63186"/>
    <lineage>
        <taxon>Bacteria</taxon>
        <taxon>Pseudomonadati</taxon>
        <taxon>Bacteroidota</taxon>
        <taxon>Flavobacteriia</taxon>
        <taxon>Flavobacteriales</taxon>
        <taxon>Flavobacteriaceae</taxon>
        <taxon>Zobellia</taxon>
    </lineage>
</organism>